<reference evidence="2 3" key="1">
    <citation type="submission" date="2018-08" db="EMBL/GenBank/DDBJ databases">
        <title>Jishengella sp. nov., isolated from a root of Azadirachta indica A. Juss. var. siamensis Valenton.</title>
        <authorList>
            <person name="Kuncharoen N."/>
            <person name="Tanasupawat S."/>
            <person name="Kudo T."/>
            <person name="Ohkuma M."/>
        </authorList>
    </citation>
    <scope>NUCLEOTIDE SEQUENCE [LARGE SCALE GENOMIC DNA]</scope>
    <source>
        <strain evidence="2 3">AZ1-13</strain>
    </source>
</reference>
<feature type="signal peptide" evidence="1">
    <location>
        <begin position="1"/>
        <end position="18"/>
    </location>
</feature>
<name>A0A418MP70_9ACTN</name>
<dbReference type="OrthoDB" id="3295342at2"/>
<evidence type="ECO:0000313" key="2">
    <source>
        <dbReference type="EMBL" id="RIV34338.1"/>
    </source>
</evidence>
<evidence type="ECO:0000313" key="3">
    <source>
        <dbReference type="Proteomes" id="UP000283832"/>
    </source>
</evidence>
<dbReference type="Proteomes" id="UP000283832">
    <property type="component" value="Unassembled WGS sequence"/>
</dbReference>
<proteinExistence type="predicted"/>
<dbReference type="EMBL" id="QXEC01000030">
    <property type="protein sequence ID" value="RIV34338.1"/>
    <property type="molecule type" value="Genomic_DNA"/>
</dbReference>
<comment type="caution">
    <text evidence="2">The sequence shown here is derived from an EMBL/GenBank/DDBJ whole genome shotgun (WGS) entry which is preliminary data.</text>
</comment>
<protein>
    <recommendedName>
        <fullName evidence="4">Lipoprotein</fullName>
    </recommendedName>
</protein>
<dbReference type="RefSeq" id="WP_119579370.1">
    <property type="nucleotide sequence ID" value="NZ_QXEC01000030.1"/>
</dbReference>
<keyword evidence="3" id="KW-1185">Reference proteome</keyword>
<sequence>MVRLIRVMVIAAALSVSAACESAPAPAPTGSSTGAAPGTVTSPGALAAVPLRLPTVAAGEPCPVTEPRPWDDHDRAYRVLGPGPVYPVADYFPAGVLPLRERDRQRDGSFTVKVRWLGAGYTGPVLVRAGRIDGPGTASVEFSYLGERRDDGHHAVLTRPDTDLPASTTVGGPGCYAYQVDGVSFSFTVVFRAAPASS</sequence>
<accession>A0A418MP70</accession>
<evidence type="ECO:0008006" key="4">
    <source>
        <dbReference type="Google" id="ProtNLM"/>
    </source>
</evidence>
<dbReference type="AlphaFoldDB" id="A0A418MP70"/>
<feature type="chain" id="PRO_5019142954" description="Lipoprotein" evidence="1">
    <location>
        <begin position="19"/>
        <end position="198"/>
    </location>
</feature>
<evidence type="ECO:0000256" key="1">
    <source>
        <dbReference type="SAM" id="SignalP"/>
    </source>
</evidence>
<dbReference type="PROSITE" id="PS51257">
    <property type="entry name" value="PROKAR_LIPOPROTEIN"/>
    <property type="match status" value="1"/>
</dbReference>
<gene>
    <name evidence="2" type="ORF">D2L64_23435</name>
</gene>
<keyword evidence="1" id="KW-0732">Signal</keyword>
<organism evidence="2 3">
    <name type="scientific">Micromonospora radicis</name>
    <dbReference type="NCBI Taxonomy" id="1894971"/>
    <lineage>
        <taxon>Bacteria</taxon>
        <taxon>Bacillati</taxon>
        <taxon>Actinomycetota</taxon>
        <taxon>Actinomycetes</taxon>
        <taxon>Micromonosporales</taxon>
        <taxon>Micromonosporaceae</taxon>
        <taxon>Micromonospora</taxon>
    </lineage>
</organism>